<dbReference type="EMBL" id="JBHRXX010000005">
    <property type="protein sequence ID" value="MFC3684068.1"/>
    <property type="molecule type" value="Genomic_DNA"/>
</dbReference>
<dbReference type="Proteomes" id="UP001595729">
    <property type="component" value="Unassembled WGS sequence"/>
</dbReference>
<gene>
    <name evidence="1" type="ORF">ACFOPI_10730</name>
</gene>
<reference evidence="2" key="1">
    <citation type="journal article" date="2019" name="Int. J. Syst. Evol. Microbiol.">
        <title>The Global Catalogue of Microorganisms (GCM) 10K type strain sequencing project: providing services to taxonomists for standard genome sequencing and annotation.</title>
        <authorList>
            <consortium name="The Broad Institute Genomics Platform"/>
            <consortium name="The Broad Institute Genome Sequencing Center for Infectious Disease"/>
            <person name="Wu L."/>
            <person name="Ma J."/>
        </authorList>
    </citation>
    <scope>NUCLEOTIDE SEQUENCE [LARGE SCALE GENOMIC DNA]</scope>
    <source>
        <strain evidence="2">KCTC 42501</strain>
    </source>
</reference>
<evidence type="ECO:0000313" key="2">
    <source>
        <dbReference type="Proteomes" id="UP001595729"/>
    </source>
</evidence>
<evidence type="ECO:0000313" key="1">
    <source>
        <dbReference type="EMBL" id="MFC3684068.1"/>
    </source>
</evidence>
<dbReference type="Pfam" id="PF11828">
    <property type="entry name" value="DUF3348"/>
    <property type="match status" value="1"/>
</dbReference>
<organism evidence="1 2">
    <name type="scientific">Hydrogenophaga luteola</name>
    <dbReference type="NCBI Taxonomy" id="1591122"/>
    <lineage>
        <taxon>Bacteria</taxon>
        <taxon>Pseudomonadati</taxon>
        <taxon>Pseudomonadota</taxon>
        <taxon>Betaproteobacteria</taxon>
        <taxon>Burkholderiales</taxon>
        <taxon>Comamonadaceae</taxon>
        <taxon>Hydrogenophaga</taxon>
    </lineage>
</organism>
<accession>A0ABV7W4A5</accession>
<sequence length="236" mass="25778">MRSSFHHAAPSALARQLARALPVGASPDAPRQDVAERLGGWLNVAETIQLHAAQAAIEAAGAAASRRPPRTGPAALHATLSAELDRVRAVLTRSITTAPAHKPDPNDLDTEFALFHQRLGDQQRRMEMSIDALREHVRQQLAQSTPAMAQLAATDAVMDGFFGGREQRLLSTLPAFLKARFAALRREAAEAREPDTTDDLRWLQTFAAEFEQTLLAELDLRLQPVTGLIEALAHEH</sequence>
<protein>
    <submittedName>
        <fullName evidence="1">DUF3348 family protein</fullName>
    </submittedName>
</protein>
<comment type="caution">
    <text evidence="1">The sequence shown here is derived from an EMBL/GenBank/DDBJ whole genome shotgun (WGS) entry which is preliminary data.</text>
</comment>
<dbReference type="InterPro" id="IPR021783">
    <property type="entry name" value="DUF3348"/>
</dbReference>
<dbReference type="RefSeq" id="WP_382173691.1">
    <property type="nucleotide sequence ID" value="NZ_JBHRXX010000005.1"/>
</dbReference>
<name>A0ABV7W4A5_9BURK</name>
<proteinExistence type="predicted"/>
<keyword evidence="2" id="KW-1185">Reference proteome</keyword>